<dbReference type="EMBL" id="BJHX01000001">
    <property type="protein sequence ID" value="GDY68947.1"/>
    <property type="molecule type" value="Genomic_DNA"/>
</dbReference>
<gene>
    <name evidence="2" type="ORF">SAV14893_083400</name>
    <name evidence="3" type="ORF">SAV31267_001560</name>
</gene>
<comment type="caution">
    <text evidence="3">The sequence shown here is derived from an EMBL/GenBank/DDBJ whole genome shotgun (WGS) entry which is preliminary data.</text>
</comment>
<organism evidence="3 4">
    <name type="scientific">Streptomyces avermitilis</name>
    <dbReference type="NCBI Taxonomy" id="33903"/>
    <lineage>
        <taxon>Bacteria</taxon>
        <taxon>Bacillati</taxon>
        <taxon>Actinomycetota</taxon>
        <taxon>Actinomycetes</taxon>
        <taxon>Kitasatosporales</taxon>
        <taxon>Streptomycetaceae</taxon>
        <taxon>Streptomyces</taxon>
    </lineage>
</organism>
<feature type="compositionally biased region" description="Basic and acidic residues" evidence="1">
    <location>
        <begin position="337"/>
        <end position="355"/>
    </location>
</feature>
<dbReference type="Proteomes" id="UP000299211">
    <property type="component" value="Unassembled WGS sequence"/>
</dbReference>
<dbReference type="NCBIfam" id="TIGR04141">
    <property type="entry name" value="TIGR04141 family sporadically distributed protein"/>
    <property type="match status" value="1"/>
</dbReference>
<evidence type="ECO:0000313" key="3">
    <source>
        <dbReference type="EMBL" id="GDY70671.1"/>
    </source>
</evidence>
<proteinExistence type="predicted"/>
<dbReference type="Proteomes" id="UP000302139">
    <property type="component" value="Unassembled WGS sequence"/>
</dbReference>
<evidence type="ECO:0000313" key="5">
    <source>
        <dbReference type="Proteomes" id="UP000302139"/>
    </source>
</evidence>
<reference evidence="2 5" key="2">
    <citation type="submission" date="2019-04" db="EMBL/GenBank/DDBJ databases">
        <title>Draft genome sequences of Streptomyces avermitilis NBRC 14893.</title>
        <authorList>
            <person name="Komaki H."/>
            <person name="Tamura T."/>
            <person name="Hosoyama A."/>
        </authorList>
    </citation>
    <scope>NUCLEOTIDE SEQUENCE [LARGE SCALE GENOMIC DNA]</scope>
    <source>
        <strain evidence="2 5">NBRC 14893</strain>
    </source>
</reference>
<dbReference type="InterPro" id="IPR026487">
    <property type="entry name" value="CHP04141"/>
</dbReference>
<evidence type="ECO:0000313" key="4">
    <source>
        <dbReference type="Proteomes" id="UP000299211"/>
    </source>
</evidence>
<evidence type="ECO:0000256" key="1">
    <source>
        <dbReference type="SAM" id="MobiDB-lite"/>
    </source>
</evidence>
<name>A0A4D4MFB0_STRAX</name>
<sequence>MSGDLRRAPKDEENLIAAVAAGWVTALDNLSHMTPDLSDAMCCIVTGAESVKRALFTDGDVSRVGYRRPLLLTGIDVGVIRPDLAERLLPLRLERPRVRRTEAELWAEYAEVLPVVLGSLLDLTVKVRAVEAETPTDLRMADFAHLCAQLDAATGLGALTAYRASLDDLNDDVIEGDLLAQTVLRHADTIEPGAAQRMTSTEWLHCLSRFYSGDEPRPLPKGWPTTGKVLSDRLKRLQPTLAARGVLIDTGHNSEGRYLDRPPVLRQRQMVRGRGRLPCDPGRRTHRPVHPAADDHPPALDQRPTRFQRPRLSRRGLVQPPSGEAGRVPALRQERHRHGEVQGRRPGDLRRSRPREPIDLHQEGTRQHGPPHHLFAQGVVAVETLRSDLEVRTKFLDQVAAHTPDHRLLDDFGTLRVVFGILLKGGQDIRVDSLLAFAQVSLLQAVRRLRAMNAEVEVVAIRR</sequence>
<evidence type="ECO:0000313" key="2">
    <source>
        <dbReference type="EMBL" id="GDY68947.1"/>
    </source>
</evidence>
<accession>A0A4D4MFB0</accession>
<dbReference type="EMBL" id="BJHY01000001">
    <property type="protein sequence ID" value="GDY70671.1"/>
    <property type="molecule type" value="Genomic_DNA"/>
</dbReference>
<protein>
    <submittedName>
        <fullName evidence="3">Uncharacterized protein</fullName>
    </submittedName>
</protein>
<dbReference type="Pfam" id="PF19614">
    <property type="entry name" value="DUF6119"/>
    <property type="match status" value="1"/>
</dbReference>
<dbReference type="AlphaFoldDB" id="A0A4D4MFB0"/>
<reference evidence="3 4" key="1">
    <citation type="submission" date="2019-04" db="EMBL/GenBank/DDBJ databases">
        <title>Draft genome sequences of Streptomyces avermitilis ATCC 31267.</title>
        <authorList>
            <person name="Komaki H."/>
            <person name="Tamura T."/>
            <person name="Hosoyama A."/>
        </authorList>
    </citation>
    <scope>NUCLEOTIDE SEQUENCE [LARGE SCALE GENOMIC DNA]</scope>
    <source>
        <strain evidence="3 4">ATCC 31267</strain>
    </source>
</reference>
<feature type="region of interest" description="Disordered" evidence="1">
    <location>
        <begin position="274"/>
        <end position="355"/>
    </location>
</feature>